<organism evidence="3 4">
    <name type="scientific">Serendipita vermifera MAFF 305830</name>
    <dbReference type="NCBI Taxonomy" id="933852"/>
    <lineage>
        <taxon>Eukaryota</taxon>
        <taxon>Fungi</taxon>
        <taxon>Dikarya</taxon>
        <taxon>Basidiomycota</taxon>
        <taxon>Agaricomycotina</taxon>
        <taxon>Agaricomycetes</taxon>
        <taxon>Sebacinales</taxon>
        <taxon>Serendipitaceae</taxon>
        <taxon>Serendipita</taxon>
    </lineage>
</organism>
<feature type="compositionally biased region" description="Basic and acidic residues" evidence="1">
    <location>
        <begin position="31"/>
        <end position="41"/>
    </location>
</feature>
<dbReference type="InterPro" id="IPR013087">
    <property type="entry name" value="Znf_C2H2_type"/>
</dbReference>
<dbReference type="HOGENOM" id="CLU_404473_0_0_1"/>
<feature type="region of interest" description="Disordered" evidence="1">
    <location>
        <begin position="494"/>
        <end position="516"/>
    </location>
</feature>
<evidence type="ECO:0000313" key="3">
    <source>
        <dbReference type="EMBL" id="KIM30208.1"/>
    </source>
</evidence>
<evidence type="ECO:0000256" key="1">
    <source>
        <dbReference type="SAM" id="MobiDB-lite"/>
    </source>
</evidence>
<dbReference type="Proteomes" id="UP000054097">
    <property type="component" value="Unassembled WGS sequence"/>
</dbReference>
<dbReference type="EMBL" id="KN824285">
    <property type="protein sequence ID" value="KIM30208.1"/>
    <property type="molecule type" value="Genomic_DNA"/>
</dbReference>
<evidence type="ECO:0000313" key="4">
    <source>
        <dbReference type="Proteomes" id="UP000054097"/>
    </source>
</evidence>
<feature type="compositionally biased region" description="Polar residues" evidence="1">
    <location>
        <begin position="13"/>
        <end position="29"/>
    </location>
</feature>
<protein>
    <recommendedName>
        <fullName evidence="2">C2H2-type domain-containing protein</fullName>
    </recommendedName>
</protein>
<feature type="region of interest" description="Disordered" evidence="1">
    <location>
        <begin position="265"/>
        <end position="305"/>
    </location>
</feature>
<feature type="region of interest" description="Disordered" evidence="1">
    <location>
        <begin position="1"/>
        <end position="48"/>
    </location>
</feature>
<accession>A0A0C2WVN3</accession>
<name>A0A0C2WVN3_SERVB</name>
<evidence type="ECO:0000259" key="2">
    <source>
        <dbReference type="PROSITE" id="PS00028"/>
    </source>
</evidence>
<reference evidence="3 4" key="1">
    <citation type="submission" date="2014-04" db="EMBL/GenBank/DDBJ databases">
        <authorList>
            <consortium name="DOE Joint Genome Institute"/>
            <person name="Kuo A."/>
            <person name="Zuccaro A."/>
            <person name="Kohler A."/>
            <person name="Nagy L.G."/>
            <person name="Floudas D."/>
            <person name="Copeland A."/>
            <person name="Barry K.W."/>
            <person name="Cichocki N."/>
            <person name="Veneault-Fourrey C."/>
            <person name="LaButti K."/>
            <person name="Lindquist E.A."/>
            <person name="Lipzen A."/>
            <person name="Lundell T."/>
            <person name="Morin E."/>
            <person name="Murat C."/>
            <person name="Sun H."/>
            <person name="Tunlid A."/>
            <person name="Henrissat B."/>
            <person name="Grigoriev I.V."/>
            <person name="Hibbett D.S."/>
            <person name="Martin F."/>
            <person name="Nordberg H.P."/>
            <person name="Cantor M.N."/>
            <person name="Hua S.X."/>
        </authorList>
    </citation>
    <scope>NUCLEOTIDE SEQUENCE [LARGE SCALE GENOMIC DNA]</scope>
    <source>
        <strain evidence="3 4">MAFF 305830</strain>
    </source>
</reference>
<gene>
    <name evidence="3" type="ORF">M408DRAFT_22243</name>
</gene>
<feature type="domain" description="C2H2-type" evidence="2">
    <location>
        <begin position="734"/>
        <end position="757"/>
    </location>
</feature>
<sequence>MVPNKDADKNVYSYVQENGSSPVSTTCQSKVDPRLEQREYTSRSSSYHPYIGQNSPGYYPSNYSYAWKPGTSSAGLSTTGTNGTSSNVEPSRGYSYYALAHPPMAYHYNPYVLTEATEVQSLRYQEYQQPSPAFQMHWMPVEPADGPARIPTAPPCHDQLAEERIYHDVYLPFNANQLPNMPFRDRIDAGKESGKTPGAVGTEFRDGHEVGTRPIYTGHYIYKPRLGESEPHNARDAPDRVSNLHHMHEVDFESARRRFDLPVEQNYSSGLPTGEDHPHTRRPYGPGPSLQDGEPELYNFHGSLPINLHPNRAHDAYLDESTNKQPLEQNRSLSLKIGEEHPYTHPVYGSFPPMQSGPILHNGHDPLPMVPHPNCAHETQFDESTSKQIQRPVEQNRPLNFPGNDVHPSAQASCGLIPLQEVEPHGAHDEPYIVPHPLYGDEAYCEPMEKPLGLLVEMEKSHSYEQPSCSPTPQLKLVGGALRFRVRNRSNPIALSRKSKKTQQGISSASERKARERIHPNVSRREKSGPVNYRFLLDDSQPNNERSLAQCRAVRAGSTNQAMDAISRSTDGQCPSESYIYSTYSNSGPSVPVLYSSNTAVDCANQQAHTDPCHGPQPSSVSRVRDHLPYPLDTCFNQSRPGDKWQLVLHKILSELGISFDMVDLYNDPELEKVLTTSCEQILYSIERGGSKGGVTSITCLISDCAKQFGKHNVARNFAHHLMKEHWQLNSFICNDAGCASTFAWPDDRSRHEKDQHNFVHESQS</sequence>
<dbReference type="PROSITE" id="PS00028">
    <property type="entry name" value="ZINC_FINGER_C2H2_1"/>
    <property type="match status" value="1"/>
</dbReference>
<keyword evidence="4" id="KW-1185">Reference proteome</keyword>
<dbReference type="AlphaFoldDB" id="A0A0C2WVN3"/>
<reference evidence="4" key="2">
    <citation type="submission" date="2015-01" db="EMBL/GenBank/DDBJ databases">
        <title>Evolutionary Origins and Diversification of the Mycorrhizal Mutualists.</title>
        <authorList>
            <consortium name="DOE Joint Genome Institute"/>
            <consortium name="Mycorrhizal Genomics Consortium"/>
            <person name="Kohler A."/>
            <person name="Kuo A."/>
            <person name="Nagy L.G."/>
            <person name="Floudas D."/>
            <person name="Copeland A."/>
            <person name="Barry K.W."/>
            <person name="Cichocki N."/>
            <person name="Veneault-Fourrey C."/>
            <person name="LaButti K."/>
            <person name="Lindquist E.A."/>
            <person name="Lipzen A."/>
            <person name="Lundell T."/>
            <person name="Morin E."/>
            <person name="Murat C."/>
            <person name="Riley R."/>
            <person name="Ohm R."/>
            <person name="Sun H."/>
            <person name="Tunlid A."/>
            <person name="Henrissat B."/>
            <person name="Grigoriev I.V."/>
            <person name="Hibbett D.S."/>
            <person name="Martin F."/>
        </authorList>
    </citation>
    <scope>NUCLEOTIDE SEQUENCE [LARGE SCALE GENOMIC DNA]</scope>
    <source>
        <strain evidence="4">MAFF 305830</strain>
    </source>
</reference>
<proteinExistence type="predicted"/>